<dbReference type="PANTHER" id="PTHR43649:SF33">
    <property type="entry name" value="POLYGALACTURONAN_RHAMNOGALACTURONAN-BINDING PROTEIN YTCQ"/>
    <property type="match status" value="1"/>
</dbReference>
<dbReference type="KEGG" id="bhp:BHAMNSH16_00800"/>
<dbReference type="PROSITE" id="PS51257">
    <property type="entry name" value="PROKAR_LIPOPROTEIN"/>
    <property type="match status" value="1"/>
</dbReference>
<organism evidence="9 10">
    <name type="scientific">Brachyspira hampsonii</name>
    <dbReference type="NCBI Taxonomy" id="1287055"/>
    <lineage>
        <taxon>Bacteria</taxon>
        <taxon>Pseudomonadati</taxon>
        <taxon>Spirochaetota</taxon>
        <taxon>Spirochaetia</taxon>
        <taxon>Brachyspirales</taxon>
        <taxon>Brachyspiraceae</taxon>
        <taxon>Brachyspira</taxon>
    </lineage>
</organism>
<comment type="subcellular location">
    <subcellularLocation>
        <location evidence="1">Periplasm</location>
    </subcellularLocation>
</comment>
<dbReference type="InterPro" id="IPR006059">
    <property type="entry name" value="SBP"/>
</dbReference>
<dbReference type="RefSeq" id="WP_008726777.1">
    <property type="nucleotide sequence ID" value="NZ_CP019914.1"/>
</dbReference>
<protein>
    <submittedName>
        <fullName evidence="9">ABC transporter substrate-binding protein</fullName>
    </submittedName>
</protein>
<dbReference type="AlphaFoldDB" id="A0AAC9TRW6"/>
<evidence type="ECO:0000256" key="5">
    <source>
        <dbReference type="ARBA" id="ARBA00023136"/>
    </source>
</evidence>
<dbReference type="PANTHER" id="PTHR43649">
    <property type="entry name" value="ARABINOSE-BINDING PROTEIN-RELATED"/>
    <property type="match status" value="1"/>
</dbReference>
<reference evidence="9 10" key="1">
    <citation type="submission" date="2017-02" db="EMBL/GenBank/DDBJ databases">
        <title>Complete genome sequence of Brachyspira hampsonii genomovar I strain NSH-16 (ATCC BAA-2463).</title>
        <authorList>
            <person name="Mirajkar N.S."/>
            <person name="Gebhart C.J."/>
        </authorList>
    </citation>
    <scope>NUCLEOTIDE SEQUENCE [LARGE SCALE GENOMIC DNA]</scope>
    <source>
        <strain evidence="9 10">NSH-16</strain>
    </source>
</reference>
<dbReference type="SUPFAM" id="SSF53850">
    <property type="entry name" value="Periplasmic binding protein-like II"/>
    <property type="match status" value="1"/>
</dbReference>
<feature type="signal peptide" evidence="8">
    <location>
        <begin position="1"/>
        <end position="20"/>
    </location>
</feature>
<keyword evidence="4 8" id="KW-0732">Signal</keyword>
<keyword evidence="7" id="KW-0449">Lipoprotein</keyword>
<evidence type="ECO:0000256" key="1">
    <source>
        <dbReference type="ARBA" id="ARBA00004418"/>
    </source>
</evidence>
<keyword evidence="3" id="KW-1003">Cell membrane</keyword>
<feature type="chain" id="PRO_5042091465" evidence="8">
    <location>
        <begin position="21"/>
        <end position="440"/>
    </location>
</feature>
<sequence>MLKKILVIVFSILAIISCSKKTSNTNADAWTEITPDTETTIEVWAWNIGANHLEDTISSFNAKYPKIKVNVTEFGGPPALKQKLFVTLGGNSELPNYVQIEDPDIALITEQYHQYFLDLKDQMPDNWSNVVEPSKISTSFDSTGKQVVMPWGIAPAVLFYRADLFEKAGIDINSIVTWDDFIEAGKKLQAALPNTKMIGFPYTVGFSSLIRATMLQLGTDYFSKDGKIAIASEAGIEGAKLIQRFVNEGIAFDTTDWTGTIRASKTDDIATIPYGIWWGGTLKDQAPEMKGKWKATFLPVLVEGQKRTSIWGGASGSIINCGDPVKQTATLEFAKNAILSVENQMIAFKKYGLLPAYTPVYEEEEFYEEDPYFGKGFNELIPQLSKEMPLVAKYTEAFPDAQTLMESAYQDLVNNNADPAKTMENVAKELNNSTGIEIAK</sequence>
<keyword evidence="6" id="KW-0564">Palmitate</keyword>
<dbReference type="GO" id="GO:0042597">
    <property type="term" value="C:periplasmic space"/>
    <property type="evidence" value="ECO:0007669"/>
    <property type="project" value="UniProtKB-SubCell"/>
</dbReference>
<evidence type="ECO:0000313" key="10">
    <source>
        <dbReference type="Proteomes" id="UP000264880"/>
    </source>
</evidence>
<dbReference type="InterPro" id="IPR050490">
    <property type="entry name" value="Bact_solute-bd_prot1"/>
</dbReference>
<evidence type="ECO:0000256" key="8">
    <source>
        <dbReference type="SAM" id="SignalP"/>
    </source>
</evidence>
<keyword evidence="10" id="KW-1185">Reference proteome</keyword>
<dbReference type="Proteomes" id="UP000264880">
    <property type="component" value="Chromosome"/>
</dbReference>
<proteinExistence type="inferred from homology"/>
<dbReference type="Gene3D" id="3.40.190.10">
    <property type="entry name" value="Periplasmic binding protein-like II"/>
    <property type="match status" value="1"/>
</dbReference>
<accession>A0AAC9TRW6</accession>
<dbReference type="Pfam" id="PF01547">
    <property type="entry name" value="SBP_bac_1"/>
    <property type="match status" value="1"/>
</dbReference>
<comment type="similarity">
    <text evidence="2">Belongs to the bacterial solute-binding protein 1 family.</text>
</comment>
<evidence type="ECO:0000256" key="7">
    <source>
        <dbReference type="ARBA" id="ARBA00023288"/>
    </source>
</evidence>
<gene>
    <name evidence="9" type="ORF">BHAMNSH16_00800</name>
</gene>
<name>A0AAC9TRW6_9SPIR</name>
<keyword evidence="5" id="KW-0472">Membrane</keyword>
<evidence type="ECO:0000256" key="2">
    <source>
        <dbReference type="ARBA" id="ARBA00008520"/>
    </source>
</evidence>
<evidence type="ECO:0000256" key="6">
    <source>
        <dbReference type="ARBA" id="ARBA00023139"/>
    </source>
</evidence>
<evidence type="ECO:0000256" key="4">
    <source>
        <dbReference type="ARBA" id="ARBA00022729"/>
    </source>
</evidence>
<dbReference type="EMBL" id="CP019914">
    <property type="protein sequence ID" value="ASJ20273.1"/>
    <property type="molecule type" value="Genomic_DNA"/>
</dbReference>
<evidence type="ECO:0000313" key="9">
    <source>
        <dbReference type="EMBL" id="ASJ20273.1"/>
    </source>
</evidence>
<evidence type="ECO:0000256" key="3">
    <source>
        <dbReference type="ARBA" id="ARBA00022475"/>
    </source>
</evidence>